<sequence length="708" mass="77976">MNRPYLSGYLLKILPPILAALSHSTQYNLQLCRYDKMDVWSFKDSDHRKINTRVTLFIENCLKLDCSPKPYENQHQNLMPQTEGPAPAPPATELQSETQPPPVQLALNQSDPDPVSLFIKFCLKLGYPAQNDLPNPMPQSEGPAPATPAPGFQTDDQSPPDQPPLNQSEPIYEVDLGDHEELTYMCPDPAPPPAGLQPENQALPVQTVMDPSVPMNAVPYVIQPYKGYPVQRYLPYTIPQTAGPGPVPPAAGLEPENQALPVQTVMNQPGSSNPTPHQVQSYTGCPAQNDFPNPMPQSEGPAPATPAPGLQTDDQLPPVQPPLNQSEPIYEDVFEDHEEHKYMCPDLAPPPAGLQPENQALPVQTVMNQPGSSNPAPHQVQSYTVGYPAQNYPPYAIAQSAGPGPVPPATGLEPQNQPLPVQTVMNPPGLSIPAPHQVQSYTGYPMPQSEVIELQSENQPHPVQSDPSNPALHQVLPYAAPAVPPPFLLFGVPPGLEYLTQINQILIHQKIECIQILSGYETNNQYEIKNSIGQEIYHVKEESDCLIRNLFGPAHGFKMHIKDSMDQEVIQLHRPMRCFLQEIEVQAPPGVIIGYVKQEWSFLPKFTILGPNYEELLKIQGPLFPFIRCDDVDFEVKGIIGEQSVGRITKQQSGLLKSCITDASNFCIQFPLDLDVKMKAVLLGACLLIDIMCFDKGAHLLLKLLRLP</sequence>
<organism evidence="13 14">
    <name type="scientific">Cyprinus carpio</name>
    <name type="common">Common carp</name>
    <dbReference type="NCBI Taxonomy" id="7962"/>
    <lineage>
        <taxon>Eukaryota</taxon>
        <taxon>Metazoa</taxon>
        <taxon>Chordata</taxon>
        <taxon>Craniata</taxon>
        <taxon>Vertebrata</taxon>
        <taxon>Euteleostomi</taxon>
        <taxon>Actinopterygii</taxon>
        <taxon>Neopterygii</taxon>
        <taxon>Teleostei</taxon>
        <taxon>Ostariophysi</taxon>
        <taxon>Cypriniformes</taxon>
        <taxon>Cyprinidae</taxon>
        <taxon>Cyprininae</taxon>
        <taxon>Cyprinus</taxon>
    </lineage>
</organism>
<keyword evidence="4" id="KW-0597">Phosphoprotein</keyword>
<comment type="cofactor">
    <cofactor evidence="1">
        <name>Ca(2+)</name>
        <dbReference type="ChEBI" id="CHEBI:29108"/>
    </cofactor>
</comment>
<dbReference type="PANTHER" id="PTHR23248">
    <property type="entry name" value="PHOSPHOLIPID SCRAMBLASE-RELATED"/>
    <property type="match status" value="1"/>
</dbReference>
<evidence type="ECO:0000313" key="13">
    <source>
        <dbReference type="Ensembl" id="ENSCCRP00020049227.1"/>
    </source>
</evidence>
<evidence type="ECO:0000256" key="2">
    <source>
        <dbReference type="ARBA" id="ARBA00004606"/>
    </source>
</evidence>
<comment type="similarity">
    <text evidence="3">Belongs to the phospholipid scramblase family.</text>
</comment>
<proteinExistence type="inferred from homology"/>
<accession>A0A8C2F166</accession>
<keyword evidence="6" id="KW-0106">Calcium</keyword>
<dbReference type="Proteomes" id="UP000694701">
    <property type="component" value="Unplaced"/>
</dbReference>
<evidence type="ECO:0000256" key="6">
    <source>
        <dbReference type="ARBA" id="ARBA00022837"/>
    </source>
</evidence>
<evidence type="ECO:0000256" key="9">
    <source>
        <dbReference type="ARBA" id="ARBA00023139"/>
    </source>
</evidence>
<evidence type="ECO:0000256" key="4">
    <source>
        <dbReference type="ARBA" id="ARBA00022553"/>
    </source>
</evidence>
<feature type="signal peptide" evidence="12">
    <location>
        <begin position="1"/>
        <end position="19"/>
    </location>
</feature>
<evidence type="ECO:0008006" key="15">
    <source>
        <dbReference type="Google" id="ProtNLM"/>
    </source>
</evidence>
<feature type="compositionally biased region" description="Polar residues" evidence="11">
    <location>
        <begin position="268"/>
        <end position="283"/>
    </location>
</feature>
<evidence type="ECO:0000256" key="12">
    <source>
        <dbReference type="SAM" id="SignalP"/>
    </source>
</evidence>
<evidence type="ECO:0000256" key="10">
    <source>
        <dbReference type="ARBA" id="ARBA00023288"/>
    </source>
</evidence>
<dbReference type="GO" id="GO:0005886">
    <property type="term" value="C:plasma membrane"/>
    <property type="evidence" value="ECO:0007669"/>
    <property type="project" value="TreeGrafter"/>
</dbReference>
<evidence type="ECO:0000256" key="8">
    <source>
        <dbReference type="ARBA" id="ARBA00023136"/>
    </source>
</evidence>
<evidence type="ECO:0000256" key="7">
    <source>
        <dbReference type="ARBA" id="ARBA00022989"/>
    </source>
</evidence>
<keyword evidence="8" id="KW-0472">Membrane</keyword>
<keyword evidence="12" id="KW-0732">Signal</keyword>
<keyword evidence="7" id="KW-1133">Transmembrane helix</keyword>
<keyword evidence="9" id="KW-0564">Palmitate</keyword>
<evidence type="ECO:0000256" key="11">
    <source>
        <dbReference type="SAM" id="MobiDB-lite"/>
    </source>
</evidence>
<dbReference type="Pfam" id="PF03803">
    <property type="entry name" value="Scramblase"/>
    <property type="match status" value="1"/>
</dbReference>
<evidence type="ECO:0000256" key="1">
    <source>
        <dbReference type="ARBA" id="ARBA00001913"/>
    </source>
</evidence>
<keyword evidence="10" id="KW-0449">Lipoprotein</keyword>
<feature type="region of interest" description="Disordered" evidence="11">
    <location>
        <begin position="268"/>
        <end position="326"/>
    </location>
</feature>
<feature type="region of interest" description="Disordered" evidence="11">
    <location>
        <begin position="132"/>
        <end position="169"/>
    </location>
</feature>
<evidence type="ECO:0000256" key="5">
    <source>
        <dbReference type="ARBA" id="ARBA00022692"/>
    </source>
</evidence>
<evidence type="ECO:0000256" key="3">
    <source>
        <dbReference type="ARBA" id="ARBA00005350"/>
    </source>
</evidence>
<dbReference type="AlphaFoldDB" id="A0A8C2F166"/>
<keyword evidence="5" id="KW-0812">Transmembrane</keyword>
<evidence type="ECO:0000313" key="14">
    <source>
        <dbReference type="Proteomes" id="UP000694701"/>
    </source>
</evidence>
<feature type="chain" id="PRO_5034253808" description="Phospholipid scramblase" evidence="12">
    <location>
        <begin position="20"/>
        <end position="708"/>
    </location>
</feature>
<dbReference type="InterPro" id="IPR005552">
    <property type="entry name" value="Scramblase"/>
</dbReference>
<dbReference type="PANTHER" id="PTHR23248:SF38">
    <property type="entry name" value="PHOSPHOLIPID SCRAMBLASE 1"/>
    <property type="match status" value="1"/>
</dbReference>
<reference evidence="13" key="1">
    <citation type="submission" date="2025-08" db="UniProtKB">
        <authorList>
            <consortium name="Ensembl"/>
        </authorList>
    </citation>
    <scope>IDENTIFICATION</scope>
</reference>
<feature type="region of interest" description="Disordered" evidence="11">
    <location>
        <begin position="73"/>
        <end position="110"/>
    </location>
</feature>
<dbReference type="GO" id="GO:0017128">
    <property type="term" value="F:phospholipid scramblase activity"/>
    <property type="evidence" value="ECO:0007669"/>
    <property type="project" value="InterPro"/>
</dbReference>
<dbReference type="Ensembl" id="ENSCCRT00020053659.1">
    <property type="protein sequence ID" value="ENSCCRP00020049227.1"/>
    <property type="gene ID" value="ENSCCRG00020021878.1"/>
</dbReference>
<name>A0A8C2F166_CYPCA</name>
<protein>
    <recommendedName>
        <fullName evidence="15">Phospholipid scramblase</fullName>
    </recommendedName>
</protein>
<comment type="subcellular location">
    <subcellularLocation>
        <location evidence="2">Membrane</location>
        <topology evidence="2">Single-pass type II membrane protein</topology>
    </subcellularLocation>
</comment>